<dbReference type="Pfam" id="PF00171">
    <property type="entry name" value="Aldedh"/>
    <property type="match status" value="1"/>
</dbReference>
<dbReference type="InterPro" id="IPR015590">
    <property type="entry name" value="Aldehyde_DH_dom"/>
</dbReference>
<organism evidence="5 6">
    <name type="scientific">Sphingomonas canadensis</name>
    <dbReference type="NCBI Taxonomy" id="1219257"/>
    <lineage>
        <taxon>Bacteria</taxon>
        <taxon>Pseudomonadati</taxon>
        <taxon>Pseudomonadota</taxon>
        <taxon>Alphaproteobacteria</taxon>
        <taxon>Sphingomonadales</taxon>
        <taxon>Sphingomonadaceae</taxon>
        <taxon>Sphingomonas</taxon>
    </lineage>
</organism>
<feature type="active site" evidence="2">
    <location>
        <position position="232"/>
    </location>
</feature>
<dbReference type="Proteomes" id="UP001596977">
    <property type="component" value="Unassembled WGS sequence"/>
</dbReference>
<sequence length="478" mass="50993">MTNLSAINPRTGIADFSFEAASREQIAAAAAAAREAQPGWSALTIEGRIALLMRWVEQIRLRRVAIAEALTLDTGRRRISYEEVDVICHMVEGHAERARVLFNQNAAEIDAPKSGGGVDFEPQLVPYGVTGVISPWNFPVILSFIDAIPALLAGNAVIIKPSEVTPRFVTPLAEAIAAVPELDGIITLVLGDAQTGQALIENVDLIIFTGSVANGRKVAESAARRLIPAFLELGGKDPAIVLPGADLERAATAIVRSAVYNSGQVCYSIERVYVHDDIHDAFVGLLAEKAAALDINHPDIGRGEIGPFIHQRQAEIVREQIEDAVQKGACILTGGRIEEHDGGRWLRATVIDGINHGMRLMTDETFGPVIPVMRFASEDEAVALANDTIFGLSGAVFAATLEEGTALARRINAGGISINDTELTRAITFSAEKNAFACSGLGGSRYGTTATFRYMRKKALIRNGGAVKDLSALSEHGG</sequence>
<proteinExistence type="inferred from homology"/>
<evidence type="ECO:0000313" key="6">
    <source>
        <dbReference type="Proteomes" id="UP001596977"/>
    </source>
</evidence>
<accession>A0ABW3H5H1</accession>
<keyword evidence="6" id="KW-1185">Reference proteome</keyword>
<dbReference type="SUPFAM" id="SSF53720">
    <property type="entry name" value="ALDH-like"/>
    <property type="match status" value="1"/>
</dbReference>
<reference evidence="6" key="1">
    <citation type="journal article" date="2019" name="Int. J. Syst. Evol. Microbiol.">
        <title>The Global Catalogue of Microorganisms (GCM) 10K type strain sequencing project: providing services to taxonomists for standard genome sequencing and annotation.</title>
        <authorList>
            <consortium name="The Broad Institute Genomics Platform"/>
            <consortium name="The Broad Institute Genome Sequencing Center for Infectious Disease"/>
            <person name="Wu L."/>
            <person name="Ma J."/>
        </authorList>
    </citation>
    <scope>NUCLEOTIDE SEQUENCE [LARGE SCALE GENOMIC DNA]</scope>
    <source>
        <strain evidence="6">CCUG 62982</strain>
    </source>
</reference>
<dbReference type="PROSITE" id="PS00687">
    <property type="entry name" value="ALDEHYDE_DEHYDR_GLU"/>
    <property type="match status" value="1"/>
</dbReference>
<dbReference type="CDD" id="cd07099">
    <property type="entry name" value="ALDH_DDALDH"/>
    <property type="match status" value="1"/>
</dbReference>
<dbReference type="InterPro" id="IPR029510">
    <property type="entry name" value="Ald_DH_CS_GLU"/>
</dbReference>
<feature type="domain" description="Aldehyde dehydrogenase" evidence="4">
    <location>
        <begin position="4"/>
        <end position="447"/>
    </location>
</feature>
<dbReference type="Gene3D" id="3.40.605.10">
    <property type="entry name" value="Aldehyde Dehydrogenase, Chain A, domain 1"/>
    <property type="match status" value="1"/>
</dbReference>
<comment type="similarity">
    <text evidence="3">Belongs to the aldehyde dehydrogenase family.</text>
</comment>
<name>A0ABW3H5H1_9SPHN</name>
<gene>
    <name evidence="5" type="ORF">ACFQ1E_09065</name>
</gene>
<dbReference type="Gene3D" id="3.40.309.10">
    <property type="entry name" value="Aldehyde Dehydrogenase, Chain A, domain 2"/>
    <property type="match status" value="1"/>
</dbReference>
<evidence type="ECO:0000313" key="5">
    <source>
        <dbReference type="EMBL" id="MFD0946484.1"/>
    </source>
</evidence>
<comment type="caution">
    <text evidence="5">The sequence shown here is derived from an EMBL/GenBank/DDBJ whole genome shotgun (WGS) entry which is preliminary data.</text>
</comment>
<evidence type="ECO:0000256" key="2">
    <source>
        <dbReference type="PROSITE-ProRule" id="PRU10007"/>
    </source>
</evidence>
<keyword evidence="1 3" id="KW-0560">Oxidoreductase</keyword>
<dbReference type="InterPro" id="IPR016161">
    <property type="entry name" value="Ald_DH/histidinol_DH"/>
</dbReference>
<dbReference type="EMBL" id="JBHTJG010000003">
    <property type="protein sequence ID" value="MFD0946484.1"/>
    <property type="molecule type" value="Genomic_DNA"/>
</dbReference>
<evidence type="ECO:0000256" key="3">
    <source>
        <dbReference type="RuleBase" id="RU003345"/>
    </source>
</evidence>
<evidence type="ECO:0000259" key="4">
    <source>
        <dbReference type="Pfam" id="PF00171"/>
    </source>
</evidence>
<dbReference type="RefSeq" id="WP_264943852.1">
    <property type="nucleotide sequence ID" value="NZ_JAPDRA010000003.1"/>
</dbReference>
<dbReference type="InterPro" id="IPR016162">
    <property type="entry name" value="Ald_DH_N"/>
</dbReference>
<protein>
    <submittedName>
        <fullName evidence="5">Aldehyde dehydrogenase family protein</fullName>
    </submittedName>
</protein>
<dbReference type="InterPro" id="IPR016163">
    <property type="entry name" value="Ald_DH_C"/>
</dbReference>
<evidence type="ECO:0000256" key="1">
    <source>
        <dbReference type="ARBA" id="ARBA00023002"/>
    </source>
</evidence>
<dbReference type="PANTHER" id="PTHR11699">
    <property type="entry name" value="ALDEHYDE DEHYDROGENASE-RELATED"/>
    <property type="match status" value="1"/>
</dbReference>